<accession>A0A085MZ09</accession>
<evidence type="ECO:0000313" key="1">
    <source>
        <dbReference type="EMBL" id="KFD62455.1"/>
    </source>
</evidence>
<organism evidence="1">
    <name type="scientific">Trichuris suis</name>
    <name type="common">pig whipworm</name>
    <dbReference type="NCBI Taxonomy" id="68888"/>
    <lineage>
        <taxon>Eukaryota</taxon>
        <taxon>Metazoa</taxon>
        <taxon>Ecdysozoa</taxon>
        <taxon>Nematoda</taxon>
        <taxon>Enoplea</taxon>
        <taxon>Dorylaimia</taxon>
        <taxon>Trichinellida</taxon>
        <taxon>Trichuridae</taxon>
        <taxon>Trichuris</taxon>
    </lineage>
</organism>
<reference evidence="1" key="1">
    <citation type="journal article" date="2014" name="Nat. Genet.">
        <title>Genome and transcriptome of the porcine whipworm Trichuris suis.</title>
        <authorList>
            <person name="Jex A.R."/>
            <person name="Nejsum P."/>
            <person name="Schwarz E.M."/>
            <person name="Hu L."/>
            <person name="Young N.D."/>
            <person name="Hall R.S."/>
            <person name="Korhonen P.K."/>
            <person name="Liao S."/>
            <person name="Thamsborg S."/>
            <person name="Xia J."/>
            <person name="Xu P."/>
            <person name="Wang S."/>
            <person name="Scheerlinck J.P."/>
            <person name="Hofmann A."/>
            <person name="Sternberg P.W."/>
            <person name="Wang J."/>
            <person name="Gasser R.B."/>
        </authorList>
    </citation>
    <scope>NUCLEOTIDE SEQUENCE [LARGE SCALE GENOMIC DNA]</scope>
    <source>
        <strain evidence="1">DCEP-RM93F</strain>
    </source>
</reference>
<proteinExistence type="predicted"/>
<sequence length="114" mass="12810">MDLFYALKRQQMETQDKTKAVVKSDDLNRTRNAIRYLHMYGKSEGPLKVAELYVSIQTVFKKSVTISTNTLNIAQSFGPISFCTARIHAASLCNVRILSCLPHVKYPQGQLATS</sequence>
<protein>
    <submittedName>
        <fullName evidence="1">Uncharacterized protein</fullName>
    </submittedName>
</protein>
<dbReference type="EMBL" id="KL367595">
    <property type="protein sequence ID" value="KFD62455.1"/>
    <property type="molecule type" value="Genomic_DNA"/>
</dbReference>
<dbReference type="Proteomes" id="UP000030758">
    <property type="component" value="Unassembled WGS sequence"/>
</dbReference>
<name>A0A085MZ09_9BILA</name>
<dbReference type="AlphaFoldDB" id="A0A085MZ09"/>
<gene>
    <name evidence="1" type="ORF">M514_25388</name>
</gene>